<dbReference type="EMBL" id="JAEQMG010000048">
    <property type="protein sequence ID" value="MBK6088292.1"/>
    <property type="molecule type" value="Genomic_DNA"/>
</dbReference>
<comment type="caution">
    <text evidence="1">The sequence shown here is derived from an EMBL/GenBank/DDBJ whole genome shotgun (WGS) entry which is preliminary data.</text>
</comment>
<keyword evidence="2" id="KW-1185">Reference proteome</keyword>
<reference evidence="1" key="1">
    <citation type="submission" date="2021-01" db="EMBL/GenBank/DDBJ databases">
        <title>Genome public.</title>
        <authorList>
            <person name="Liu C."/>
            <person name="Sun Q."/>
        </authorList>
    </citation>
    <scope>NUCLEOTIDE SEQUENCE</scope>
    <source>
        <strain evidence="1">M6</strain>
    </source>
</reference>
<evidence type="ECO:0000313" key="1">
    <source>
        <dbReference type="EMBL" id="MBK6088292.1"/>
    </source>
</evidence>
<evidence type="ECO:0000313" key="2">
    <source>
        <dbReference type="Proteomes" id="UP000633365"/>
    </source>
</evidence>
<sequence length="349" mass="41284">MDRIDSAIDYLNAHIDKPQTEEGLICFLVFASMIKDGVEKLYESIFSRKPPYRDDKQYFKSAMFYDKPYFTEETCPTDDVFFEYIRALAFAHPYETSHRRERPFMKKSETHYCPWVIVNTYDFDSDKVGIRIYSNIDEESITDITFPFSALKEYIRYRYNYINELTQWVKNQKSEQEEKWASHQINRNQNPVDVLMEIKSVLDERFQDADTIETAIAYLTCPLSVESNQENVTVFRDAIVDEIPKVCDCIDNLDYEGMEEAFSLLTVVPDSVHQMCNYQLEKIFTYLDSRSEVVDEFSNERWGLKQARAFSNQFAKKWVTIDAEHMEYDEIKLLVRTACYLEAKEQSEV</sequence>
<accession>A0A934TZ70</accession>
<dbReference type="Proteomes" id="UP000633365">
    <property type="component" value="Unassembled WGS sequence"/>
</dbReference>
<gene>
    <name evidence="1" type="ORF">JKK62_06415</name>
</gene>
<name>A0A934TZ70_9FIRM</name>
<dbReference type="AlphaFoldDB" id="A0A934TZ70"/>
<organism evidence="1 2">
    <name type="scientific">Ruminococcus difficilis</name>
    <dbReference type="NCBI Taxonomy" id="2763069"/>
    <lineage>
        <taxon>Bacteria</taxon>
        <taxon>Bacillati</taxon>
        <taxon>Bacillota</taxon>
        <taxon>Clostridia</taxon>
        <taxon>Eubacteriales</taxon>
        <taxon>Oscillospiraceae</taxon>
        <taxon>Ruminococcus</taxon>
    </lineage>
</organism>
<dbReference type="RefSeq" id="WP_201427191.1">
    <property type="nucleotide sequence ID" value="NZ_JAEQMG010000048.1"/>
</dbReference>
<protein>
    <submittedName>
        <fullName evidence="1">Uncharacterized protein</fullName>
    </submittedName>
</protein>
<proteinExistence type="predicted"/>